<dbReference type="Pfam" id="PF00209">
    <property type="entry name" value="SNF"/>
    <property type="match status" value="1"/>
</dbReference>
<proteinExistence type="inferred from homology"/>
<comment type="subcellular location">
    <subcellularLocation>
        <location evidence="1">Membrane</location>
        <topology evidence="1">Multi-pass membrane protein</topology>
    </subcellularLocation>
</comment>
<dbReference type="Proteomes" id="UP000076858">
    <property type="component" value="Unassembled WGS sequence"/>
</dbReference>
<dbReference type="GO" id="GO:0015293">
    <property type="term" value="F:symporter activity"/>
    <property type="evidence" value="ECO:0007669"/>
    <property type="project" value="UniProtKB-KW"/>
</dbReference>
<sequence length="300" mass="33915">MLLTLGLGTQFTVLETVVTTIVDLWPHKLRGKNHKLLADSTVMFLLGLIICTNGDIVSEFFCNQAVIGARLYKFIVSTIEAGATTHTDSQLPLALHKYRFEELELELTTVLERESESDNWIYMKCTLKPDLFESTSRMASSRGLSIRIISAKEPFMEADFGKTQVLICLMVDYANMAAKEHALLNRIDIATSEEERFLLEELSIREQYVATLLSIRRCSGPRKSYSFCYEITISGNICYFRLLPGNFRDNQQKDVVAIITCFLAFNTTRLQADPTTYDSFTYKCSAFRAATSSDILGCYA</sequence>
<reference evidence="9 10" key="1">
    <citation type="submission" date="2016-03" db="EMBL/GenBank/DDBJ databases">
        <title>EvidentialGene: Evidence-directed Construction of Genes on Genomes.</title>
        <authorList>
            <person name="Gilbert D.G."/>
            <person name="Choi J.-H."/>
            <person name="Mockaitis K."/>
            <person name="Colbourne J."/>
            <person name="Pfrender M."/>
        </authorList>
    </citation>
    <scope>NUCLEOTIDE SEQUENCE [LARGE SCALE GENOMIC DNA]</scope>
    <source>
        <strain evidence="9 10">Xinb3</strain>
        <tissue evidence="9">Complete organism</tissue>
    </source>
</reference>
<evidence type="ECO:0000256" key="6">
    <source>
        <dbReference type="ARBA" id="ARBA00022989"/>
    </source>
</evidence>
<keyword evidence="6" id="KW-1133">Transmembrane helix</keyword>
<dbReference type="InterPro" id="IPR000175">
    <property type="entry name" value="Na/ntran_symport"/>
</dbReference>
<comment type="caution">
    <text evidence="9">The sequence shown here is derived from an EMBL/GenBank/DDBJ whole genome shotgun (WGS) entry which is preliminary data.</text>
</comment>
<evidence type="ECO:0000256" key="7">
    <source>
        <dbReference type="ARBA" id="ARBA00023136"/>
    </source>
</evidence>
<keyword evidence="5" id="KW-0769">Symport</keyword>
<evidence type="ECO:0000256" key="5">
    <source>
        <dbReference type="ARBA" id="ARBA00022847"/>
    </source>
</evidence>
<name>A0A164XYH3_9CRUS</name>
<keyword evidence="7" id="KW-0472">Membrane</keyword>
<keyword evidence="8" id="KW-0479">Metal-binding</keyword>
<evidence type="ECO:0000256" key="2">
    <source>
        <dbReference type="ARBA" id="ARBA00006459"/>
    </source>
</evidence>
<dbReference type="AlphaFoldDB" id="A0A164XYH3"/>
<accession>A0A164XYH3</accession>
<dbReference type="SUPFAM" id="SSF161070">
    <property type="entry name" value="SNF-like"/>
    <property type="match status" value="1"/>
</dbReference>
<keyword evidence="10" id="KW-1185">Reference proteome</keyword>
<dbReference type="GO" id="GO:0046872">
    <property type="term" value="F:metal ion binding"/>
    <property type="evidence" value="ECO:0007669"/>
    <property type="project" value="UniProtKB-KW"/>
</dbReference>
<comment type="similarity">
    <text evidence="2">Belongs to the sodium:neurotransmitter symporter (SNF) (TC 2.A.22) family.</text>
</comment>
<dbReference type="STRING" id="35525.A0A164XYH3"/>
<evidence type="ECO:0000313" key="9">
    <source>
        <dbReference type="EMBL" id="KZS14690.1"/>
    </source>
</evidence>
<organism evidence="9 10">
    <name type="scientific">Daphnia magna</name>
    <dbReference type="NCBI Taxonomy" id="35525"/>
    <lineage>
        <taxon>Eukaryota</taxon>
        <taxon>Metazoa</taxon>
        <taxon>Ecdysozoa</taxon>
        <taxon>Arthropoda</taxon>
        <taxon>Crustacea</taxon>
        <taxon>Branchiopoda</taxon>
        <taxon>Diplostraca</taxon>
        <taxon>Cladocera</taxon>
        <taxon>Anomopoda</taxon>
        <taxon>Daphniidae</taxon>
        <taxon>Daphnia</taxon>
    </lineage>
</organism>
<keyword evidence="4" id="KW-0812">Transmembrane</keyword>
<keyword evidence="8" id="KW-0915">Sodium</keyword>
<evidence type="ECO:0000313" key="10">
    <source>
        <dbReference type="Proteomes" id="UP000076858"/>
    </source>
</evidence>
<keyword evidence="3" id="KW-0813">Transport</keyword>
<evidence type="ECO:0000256" key="4">
    <source>
        <dbReference type="ARBA" id="ARBA00022692"/>
    </source>
</evidence>
<evidence type="ECO:0000256" key="1">
    <source>
        <dbReference type="ARBA" id="ARBA00004141"/>
    </source>
</evidence>
<evidence type="ECO:0000256" key="3">
    <source>
        <dbReference type="ARBA" id="ARBA00022448"/>
    </source>
</evidence>
<evidence type="ECO:0000256" key="8">
    <source>
        <dbReference type="PIRSR" id="PIRSR600175-1"/>
    </source>
</evidence>
<dbReference type="EMBL" id="LRGB01000944">
    <property type="protein sequence ID" value="KZS14690.1"/>
    <property type="molecule type" value="Genomic_DNA"/>
</dbReference>
<dbReference type="OrthoDB" id="1724632at2759"/>
<feature type="binding site" evidence="8">
    <location>
        <position position="5"/>
    </location>
    <ligand>
        <name>Na(+)</name>
        <dbReference type="ChEBI" id="CHEBI:29101"/>
        <label>1</label>
    </ligand>
</feature>
<gene>
    <name evidence="9" type="ORF">APZ42_020085</name>
</gene>
<dbReference type="GO" id="GO:0016020">
    <property type="term" value="C:membrane"/>
    <property type="evidence" value="ECO:0007669"/>
    <property type="project" value="UniProtKB-SubCell"/>
</dbReference>
<protein>
    <submittedName>
        <fullName evidence="9">GMP synthase-like protein</fullName>
    </submittedName>
</protein>
<dbReference type="InterPro" id="IPR037272">
    <property type="entry name" value="SNS_sf"/>
</dbReference>